<dbReference type="NCBIfam" id="TIGR01129">
    <property type="entry name" value="secD"/>
    <property type="match status" value="1"/>
</dbReference>
<evidence type="ECO:0000256" key="11">
    <source>
        <dbReference type="SAM" id="MobiDB-lite"/>
    </source>
</evidence>
<dbReference type="FunFam" id="3.30.70.3400:FF:000006">
    <property type="entry name" value="Protein translocase subunit SecD"/>
    <property type="match status" value="1"/>
</dbReference>
<dbReference type="InterPro" id="IPR055344">
    <property type="entry name" value="SecD_SecF_C_bact"/>
</dbReference>
<comment type="subcellular location">
    <subcellularLocation>
        <location evidence="1 10">Cell membrane</location>
        <topology evidence="1 10">Multi-pass membrane protein</topology>
    </subcellularLocation>
</comment>
<evidence type="ECO:0000313" key="15">
    <source>
        <dbReference type="EMBL" id="TLX43663.1"/>
    </source>
</evidence>
<feature type="domain" description="Protein export membrane protein SecD/SecF C-terminal" evidence="12">
    <location>
        <begin position="354"/>
        <end position="516"/>
    </location>
</feature>
<comment type="subunit">
    <text evidence="10">Forms a complex with SecF. Part of the essential Sec protein translocation apparatus which comprises SecA, SecYEG and auxiliary proteins SecDF-YajC and YidC.</text>
</comment>
<feature type="transmembrane region" description="Helical" evidence="10">
    <location>
        <begin position="465"/>
        <end position="490"/>
    </location>
</feature>
<dbReference type="AlphaFoldDB" id="A0A6C1KW33"/>
<gene>
    <name evidence="10 15" type="primary">secD</name>
    <name evidence="15" type="ORF">FBQ73_05985</name>
</gene>
<feature type="domain" description="SecDF P1 head subdomain" evidence="14">
    <location>
        <begin position="240"/>
        <end position="351"/>
    </location>
</feature>
<evidence type="ECO:0000256" key="2">
    <source>
        <dbReference type="ARBA" id="ARBA00022448"/>
    </source>
</evidence>
<evidence type="ECO:0000313" key="16">
    <source>
        <dbReference type="Proteomes" id="UP000305131"/>
    </source>
</evidence>
<comment type="caution">
    <text evidence="10">Lacks conserved residue(s) required for the propagation of feature annotation.</text>
</comment>
<keyword evidence="4" id="KW-0997">Cell inner membrane</keyword>
<comment type="similarity">
    <text evidence="10">Belongs to the SecD/SecF family. SecD subfamily.</text>
</comment>
<evidence type="ECO:0000256" key="5">
    <source>
        <dbReference type="ARBA" id="ARBA00022692"/>
    </source>
</evidence>
<dbReference type="Gene3D" id="3.30.1360.200">
    <property type="match status" value="1"/>
</dbReference>
<evidence type="ECO:0000259" key="13">
    <source>
        <dbReference type="Pfam" id="PF21760"/>
    </source>
</evidence>
<feature type="transmembrane region" description="Helical" evidence="10">
    <location>
        <begin position="400"/>
        <end position="419"/>
    </location>
</feature>
<dbReference type="NCBIfam" id="TIGR00916">
    <property type="entry name" value="2A0604s01"/>
    <property type="match status" value="1"/>
</dbReference>
<dbReference type="PANTHER" id="PTHR30081:SF1">
    <property type="entry name" value="PROTEIN TRANSLOCASE SUBUNIT SECD"/>
    <property type="match status" value="1"/>
</dbReference>
<comment type="caution">
    <text evidence="15">The sequence shown here is derived from an EMBL/GenBank/DDBJ whole genome shotgun (WGS) entry which is preliminary data.</text>
</comment>
<dbReference type="GO" id="GO:0065002">
    <property type="term" value="P:intracellular protein transmembrane transport"/>
    <property type="evidence" value="ECO:0007669"/>
    <property type="project" value="UniProtKB-UniRule"/>
</dbReference>
<evidence type="ECO:0000259" key="12">
    <source>
        <dbReference type="Pfam" id="PF02355"/>
    </source>
</evidence>
<keyword evidence="3 10" id="KW-1003">Cell membrane</keyword>
<dbReference type="FunFam" id="3.30.1360.200:FF:000002">
    <property type="entry name" value="Preprotein translocase subunit SecD"/>
    <property type="match status" value="1"/>
</dbReference>
<dbReference type="PANTHER" id="PTHR30081">
    <property type="entry name" value="PROTEIN-EXPORT MEMBRANE PROTEIN SEC"/>
    <property type="match status" value="1"/>
</dbReference>
<keyword evidence="5 10" id="KW-0812">Transmembrane</keyword>
<dbReference type="GeneID" id="95773010"/>
<keyword evidence="7 10" id="KW-1133">Transmembrane helix</keyword>
<proteinExistence type="inferred from homology"/>
<feature type="transmembrane region" description="Helical" evidence="10">
    <location>
        <begin position="502"/>
        <end position="525"/>
    </location>
</feature>
<accession>A0A6C1KW33</accession>
<dbReference type="HAMAP" id="MF_01463_B">
    <property type="entry name" value="SecD_B"/>
    <property type="match status" value="1"/>
</dbReference>
<dbReference type="EMBL" id="VAUP01000015">
    <property type="protein sequence ID" value="TLX43663.1"/>
    <property type="molecule type" value="Genomic_DNA"/>
</dbReference>
<dbReference type="GO" id="GO:0005886">
    <property type="term" value="C:plasma membrane"/>
    <property type="evidence" value="ECO:0007669"/>
    <property type="project" value="UniProtKB-SubCell"/>
</dbReference>
<dbReference type="Gene3D" id="1.20.1640.10">
    <property type="entry name" value="Multidrug efflux transporter AcrB transmembrane domain"/>
    <property type="match status" value="1"/>
</dbReference>
<feature type="transmembrane region" description="Helical" evidence="10">
    <location>
        <begin position="425"/>
        <end position="444"/>
    </location>
</feature>
<keyword evidence="8 10" id="KW-0811">Translocation</keyword>
<sequence>MLHFSRLKTTAILLTIAVGFLFALPNVLPPSALAYLPSWLASSRVTLGLDLQGGSHILLEVDGSALRKERTEQVRDEIRRVLRDQKIGYSNLALRDTSVSLRLRDPADTQKAVAELRKLAAPVTNALFGNSSGEMDLLVSSGSDGAVTVQLSEAGLNARMRSAVEQSIEIIRRRIDQLGTVEPNIQRQGLDRILVQVPGLQDPQRLKNLLGQTAKLSFRMVDQSMSPQQALEGRPPPESEVLQGQDGQPYLVEKQVRVSGEDLVDAQPGFDQNTREPIVSFRFNNNGARRFAATTQDAVGRPFAIVLDNQVISAPVIREPILGGSGQISGAFTVQQANDLAILLRAGALPAPLKVVEERTVGPSLGADSIHAGKVAAYVATALVAVFMVAVYGLFGLFALVALAVHIVLMFSLQSVLGATLTMPGIAGVVLTIGMAVDSNVVIFERMRDEAREGRSAISAIDKGFVNALGTILDANVTSLATAVILFLMGGSGPVRGFAVTYILGLLTTMFTAYTLTRLMIAYWVKWRRPAKLPI</sequence>
<organism evidence="15 16">
    <name type="scientific">Xanthobacter autotrophicus</name>
    <dbReference type="NCBI Taxonomy" id="280"/>
    <lineage>
        <taxon>Bacteria</taxon>
        <taxon>Pseudomonadati</taxon>
        <taxon>Pseudomonadota</taxon>
        <taxon>Alphaproteobacteria</taxon>
        <taxon>Hyphomicrobiales</taxon>
        <taxon>Xanthobacteraceae</taxon>
        <taxon>Xanthobacter</taxon>
    </lineage>
</organism>
<dbReference type="InterPro" id="IPR048631">
    <property type="entry name" value="SecD_1st"/>
</dbReference>
<dbReference type="RefSeq" id="WP_138398575.1">
    <property type="nucleotide sequence ID" value="NZ_JBAFVI010000001.1"/>
</dbReference>
<dbReference type="Pfam" id="PF02355">
    <property type="entry name" value="SecD_SecF_C"/>
    <property type="match status" value="1"/>
</dbReference>
<dbReference type="InterPro" id="IPR005791">
    <property type="entry name" value="SecD"/>
</dbReference>
<dbReference type="Gene3D" id="3.30.70.3400">
    <property type="match status" value="2"/>
</dbReference>
<keyword evidence="9 10" id="KW-0472">Membrane</keyword>
<evidence type="ECO:0000256" key="9">
    <source>
        <dbReference type="ARBA" id="ARBA00023136"/>
    </source>
</evidence>
<dbReference type="Pfam" id="PF07549">
    <property type="entry name" value="Sec_GG"/>
    <property type="match status" value="1"/>
</dbReference>
<evidence type="ECO:0000256" key="8">
    <source>
        <dbReference type="ARBA" id="ARBA00023010"/>
    </source>
</evidence>
<dbReference type="OrthoDB" id="9805019at2"/>
<evidence type="ECO:0000256" key="6">
    <source>
        <dbReference type="ARBA" id="ARBA00022927"/>
    </source>
</evidence>
<dbReference type="FunFam" id="1.20.1640.10:FF:000004">
    <property type="entry name" value="Protein translocase subunit SecD"/>
    <property type="match status" value="1"/>
</dbReference>
<dbReference type="Pfam" id="PF21760">
    <property type="entry name" value="SecD_1st"/>
    <property type="match status" value="1"/>
</dbReference>
<evidence type="ECO:0000256" key="3">
    <source>
        <dbReference type="ARBA" id="ARBA00022475"/>
    </source>
</evidence>
<feature type="domain" description="Protein translocase subunit SecDF P1" evidence="13">
    <location>
        <begin position="164"/>
        <end position="223"/>
    </location>
</feature>
<keyword evidence="6 10" id="KW-0653">Protein transport</keyword>
<evidence type="ECO:0000256" key="10">
    <source>
        <dbReference type="HAMAP-Rule" id="MF_01463"/>
    </source>
</evidence>
<evidence type="ECO:0000259" key="14">
    <source>
        <dbReference type="Pfam" id="PF22599"/>
    </source>
</evidence>
<dbReference type="GO" id="GO:0006605">
    <property type="term" value="P:protein targeting"/>
    <property type="evidence" value="ECO:0007669"/>
    <property type="project" value="UniProtKB-UniRule"/>
</dbReference>
<dbReference type="InterPro" id="IPR022813">
    <property type="entry name" value="SecD/SecF_arch_bac"/>
</dbReference>
<evidence type="ECO:0000256" key="1">
    <source>
        <dbReference type="ARBA" id="ARBA00004651"/>
    </source>
</evidence>
<reference evidence="15 16" key="1">
    <citation type="submission" date="2019-05" db="EMBL/GenBank/DDBJ databases">
        <authorList>
            <person name="Zhou X."/>
        </authorList>
    </citation>
    <scope>NUCLEOTIDE SEQUENCE [LARGE SCALE GENOMIC DNA]</scope>
    <source>
        <strain evidence="15 16">DSM 432</strain>
    </source>
</reference>
<feature type="transmembrane region" description="Helical" evidence="10">
    <location>
        <begin position="375"/>
        <end position="395"/>
    </location>
</feature>
<comment type="function">
    <text evidence="10">Part of the Sec protein translocase complex. Interacts with the SecYEG preprotein conducting channel. SecDF uses the proton motive force (PMF) to complete protein translocation after the ATP-dependent function of SecA.</text>
</comment>
<keyword evidence="2 10" id="KW-0813">Transport</keyword>
<dbReference type="SUPFAM" id="SSF82866">
    <property type="entry name" value="Multidrug efflux transporter AcrB transmembrane domain"/>
    <property type="match status" value="1"/>
</dbReference>
<dbReference type="Pfam" id="PF22599">
    <property type="entry name" value="SecDF_P1_head"/>
    <property type="match status" value="1"/>
</dbReference>
<feature type="region of interest" description="Disordered" evidence="11">
    <location>
        <begin position="223"/>
        <end position="244"/>
    </location>
</feature>
<dbReference type="InterPro" id="IPR022646">
    <property type="entry name" value="SecD/SecF_CS"/>
</dbReference>
<dbReference type="GO" id="GO:0043952">
    <property type="term" value="P:protein transport by the Sec complex"/>
    <property type="evidence" value="ECO:0007669"/>
    <property type="project" value="UniProtKB-UniRule"/>
</dbReference>
<name>A0A6C1KW33_XANAU</name>
<dbReference type="InterPro" id="IPR054384">
    <property type="entry name" value="SecDF_P1_head"/>
</dbReference>
<dbReference type="InterPro" id="IPR048634">
    <property type="entry name" value="SecD_SecF_C"/>
</dbReference>
<dbReference type="GO" id="GO:0015450">
    <property type="term" value="F:protein-transporting ATPase activity"/>
    <property type="evidence" value="ECO:0007669"/>
    <property type="project" value="InterPro"/>
</dbReference>
<dbReference type="Proteomes" id="UP000305131">
    <property type="component" value="Unassembled WGS sequence"/>
</dbReference>
<evidence type="ECO:0000256" key="4">
    <source>
        <dbReference type="ARBA" id="ARBA00022519"/>
    </source>
</evidence>
<evidence type="ECO:0000256" key="7">
    <source>
        <dbReference type="ARBA" id="ARBA00022989"/>
    </source>
</evidence>
<protein>
    <recommendedName>
        <fullName evidence="10">Protein translocase subunit SecD</fullName>
    </recommendedName>
</protein>